<protein>
    <recommendedName>
        <fullName evidence="2">AbiJ N-terminal domain-containing protein</fullName>
    </recommendedName>
</protein>
<dbReference type="AlphaFoldDB" id="A0A4R2I9D1"/>
<sequence>MLAVGKTLAAVRDRGTWMQLALLTDTRDEIEGHRRLLRALAFGDDDYEGAVYHVLPFVLGDLTPPGMEPPPFGKPLTAEERFKHLTTVTDHLRVFDWLAENDPALAAQIVVDDQADTLLPDGTVLNAVEATAGRLGVAEMRRQVDRIRRDHGQDSEALIGHVRDRSSRPARRSSASPVITTRRMAFPHSSTRR</sequence>
<dbReference type="OrthoDB" id="4339143at2"/>
<feature type="domain" description="AbiJ N-terminal" evidence="2">
    <location>
        <begin position="13"/>
        <end position="57"/>
    </location>
</feature>
<evidence type="ECO:0000313" key="3">
    <source>
        <dbReference type="EMBL" id="TCO41033.1"/>
    </source>
</evidence>
<dbReference type="InterPro" id="IPR040508">
    <property type="entry name" value="AbiJ_NTD5"/>
</dbReference>
<evidence type="ECO:0000256" key="1">
    <source>
        <dbReference type="SAM" id="MobiDB-lite"/>
    </source>
</evidence>
<evidence type="ECO:0000259" key="2">
    <source>
        <dbReference type="Pfam" id="PF18865"/>
    </source>
</evidence>
<dbReference type="Pfam" id="PF18865">
    <property type="entry name" value="AbiJ_NTD5"/>
    <property type="match status" value="1"/>
</dbReference>
<gene>
    <name evidence="3" type="ORF">EV646_116124</name>
</gene>
<accession>A0A4R2I9D1</accession>
<dbReference type="EMBL" id="SLWR01000016">
    <property type="protein sequence ID" value="TCO41033.1"/>
    <property type="molecule type" value="Genomic_DNA"/>
</dbReference>
<organism evidence="3 4">
    <name type="scientific">Kribbella antiqua</name>
    <dbReference type="NCBI Taxonomy" id="2512217"/>
    <lineage>
        <taxon>Bacteria</taxon>
        <taxon>Bacillati</taxon>
        <taxon>Actinomycetota</taxon>
        <taxon>Actinomycetes</taxon>
        <taxon>Propionibacteriales</taxon>
        <taxon>Kribbellaceae</taxon>
        <taxon>Kribbella</taxon>
    </lineage>
</organism>
<dbReference type="Proteomes" id="UP000295573">
    <property type="component" value="Unassembled WGS sequence"/>
</dbReference>
<evidence type="ECO:0000313" key="4">
    <source>
        <dbReference type="Proteomes" id="UP000295573"/>
    </source>
</evidence>
<proteinExistence type="predicted"/>
<feature type="region of interest" description="Disordered" evidence="1">
    <location>
        <begin position="149"/>
        <end position="193"/>
    </location>
</feature>
<keyword evidence="4" id="KW-1185">Reference proteome</keyword>
<name>A0A4R2I9D1_9ACTN</name>
<reference evidence="3 4" key="1">
    <citation type="journal article" date="2015" name="Stand. Genomic Sci.">
        <title>Genomic Encyclopedia of Bacterial and Archaeal Type Strains, Phase III: the genomes of soil and plant-associated and newly described type strains.</title>
        <authorList>
            <person name="Whitman W.B."/>
            <person name="Woyke T."/>
            <person name="Klenk H.P."/>
            <person name="Zhou Y."/>
            <person name="Lilburn T.G."/>
            <person name="Beck B.J."/>
            <person name="De Vos P."/>
            <person name="Vandamme P."/>
            <person name="Eisen J.A."/>
            <person name="Garrity G."/>
            <person name="Hugenholtz P."/>
            <person name="Kyrpides N.C."/>
        </authorList>
    </citation>
    <scope>NUCLEOTIDE SEQUENCE [LARGE SCALE GENOMIC DNA]</scope>
    <source>
        <strain evidence="3 4">VKM Ac-2541</strain>
    </source>
</reference>
<comment type="caution">
    <text evidence="3">The sequence shown here is derived from an EMBL/GenBank/DDBJ whole genome shotgun (WGS) entry which is preliminary data.</text>
</comment>